<comment type="caution">
    <text evidence="2">The sequence shown here is derived from an EMBL/GenBank/DDBJ whole genome shotgun (WGS) entry which is preliminary data.</text>
</comment>
<dbReference type="Proteomes" id="UP000297983">
    <property type="component" value="Unassembled WGS sequence"/>
</dbReference>
<sequence>MPANPTDLDVTWNHGAPPFRRSNDPLIQIHWIDENTIVLRQSMVINYEAPFLYLMFGEARAILLDTGATSDPAFFPLRQLIDRLFNEWLAQHPHDDYELMVAHSHSHGDHIAADGQFADRPRTVLVGHSPSDVAEFFGLIDWPAGEAHFELGERRLAILAIPGHEASSIAIWDPTTELLFTGDTVYPGRLYVNDIAAFQNSVDRLLAFSKLHPVSRILGAHIEMSNREGRDYARGVAYHPHEAPLPMTVDQLRAVAAATRTVAARPGAHRFNDFAIFNGPCKSEMTRQNLRARIRRLWPF</sequence>
<organism evidence="2 3">
    <name type="scientific">Cryobacterium gelidum</name>
    <dbReference type="NCBI Taxonomy" id="1259164"/>
    <lineage>
        <taxon>Bacteria</taxon>
        <taxon>Bacillati</taxon>
        <taxon>Actinomycetota</taxon>
        <taxon>Actinomycetes</taxon>
        <taxon>Micrococcales</taxon>
        <taxon>Microbacteriaceae</taxon>
        <taxon>Cryobacterium</taxon>
    </lineage>
</organism>
<dbReference type="InterPro" id="IPR001279">
    <property type="entry name" value="Metallo-B-lactamas"/>
</dbReference>
<dbReference type="Gene3D" id="3.60.15.10">
    <property type="entry name" value="Ribonuclease Z/Hydroxyacylglutathione hydrolase-like"/>
    <property type="match status" value="1"/>
</dbReference>
<proteinExistence type="predicted"/>
<dbReference type="InterPro" id="IPR050855">
    <property type="entry name" value="NDM-1-like"/>
</dbReference>
<dbReference type="GO" id="GO:0016787">
    <property type="term" value="F:hydrolase activity"/>
    <property type="evidence" value="ECO:0007669"/>
    <property type="project" value="UniProtKB-KW"/>
</dbReference>
<dbReference type="EMBL" id="SOHL01000026">
    <property type="protein sequence ID" value="TFD68566.1"/>
    <property type="molecule type" value="Genomic_DNA"/>
</dbReference>
<keyword evidence="2" id="KW-0378">Hydrolase</keyword>
<name>A0A4R9ASC4_9MICO</name>
<keyword evidence="3" id="KW-1185">Reference proteome</keyword>
<evidence type="ECO:0000313" key="3">
    <source>
        <dbReference type="Proteomes" id="UP000297983"/>
    </source>
</evidence>
<reference evidence="2 3" key="1">
    <citation type="submission" date="2019-03" db="EMBL/GenBank/DDBJ databases">
        <title>Genomics of glacier-inhabiting Cryobacterium strains.</title>
        <authorList>
            <person name="Liu Q."/>
            <person name="Xin Y.-H."/>
        </authorList>
    </citation>
    <scope>NUCLEOTIDE SEQUENCE [LARGE SCALE GENOMIC DNA]</scope>
    <source>
        <strain evidence="2 3">Hz16</strain>
    </source>
</reference>
<dbReference type="SUPFAM" id="SSF56281">
    <property type="entry name" value="Metallo-hydrolase/oxidoreductase"/>
    <property type="match status" value="1"/>
</dbReference>
<dbReference type="Pfam" id="PF00753">
    <property type="entry name" value="Lactamase_B"/>
    <property type="match status" value="1"/>
</dbReference>
<gene>
    <name evidence="2" type="ORF">E3T50_13145</name>
</gene>
<dbReference type="PANTHER" id="PTHR42951:SF4">
    <property type="entry name" value="ACYL-COENZYME A THIOESTERASE MBLAC2"/>
    <property type="match status" value="1"/>
</dbReference>
<evidence type="ECO:0000313" key="2">
    <source>
        <dbReference type="EMBL" id="TFD68566.1"/>
    </source>
</evidence>
<dbReference type="PANTHER" id="PTHR42951">
    <property type="entry name" value="METALLO-BETA-LACTAMASE DOMAIN-CONTAINING"/>
    <property type="match status" value="1"/>
</dbReference>
<accession>A0A4R9ASC4</accession>
<evidence type="ECO:0000259" key="1">
    <source>
        <dbReference type="SMART" id="SM00849"/>
    </source>
</evidence>
<protein>
    <submittedName>
        <fullName evidence="2">MBL fold metallo-hydrolase</fullName>
    </submittedName>
</protein>
<dbReference type="AlphaFoldDB" id="A0A4R9ASC4"/>
<dbReference type="InterPro" id="IPR036866">
    <property type="entry name" value="RibonucZ/Hydroxyglut_hydro"/>
</dbReference>
<feature type="domain" description="Metallo-beta-lactamase" evidence="1">
    <location>
        <begin position="49"/>
        <end position="221"/>
    </location>
</feature>
<dbReference type="SMART" id="SM00849">
    <property type="entry name" value="Lactamase_B"/>
    <property type="match status" value="1"/>
</dbReference>